<dbReference type="STRING" id="754436.JCM19237_2368"/>
<proteinExistence type="predicted"/>
<dbReference type="InterPro" id="IPR011059">
    <property type="entry name" value="Metal-dep_hydrolase_composite"/>
</dbReference>
<protein>
    <submittedName>
        <fullName evidence="1">Exoenzymes regulatory protein AepA</fullName>
    </submittedName>
</protein>
<dbReference type="GO" id="GO:0016810">
    <property type="term" value="F:hydrolase activity, acting on carbon-nitrogen (but not peptide) bonds"/>
    <property type="evidence" value="ECO:0007669"/>
    <property type="project" value="InterPro"/>
</dbReference>
<dbReference type="AlphaFoldDB" id="A0A090R9C9"/>
<accession>A0A090R9C9</accession>
<gene>
    <name evidence="1" type="ORF">JCM19237_2368</name>
</gene>
<organism evidence="1 2">
    <name type="scientific">Photobacterium aphoticum</name>
    <dbReference type="NCBI Taxonomy" id="754436"/>
    <lineage>
        <taxon>Bacteria</taxon>
        <taxon>Pseudomonadati</taxon>
        <taxon>Pseudomonadota</taxon>
        <taxon>Gammaproteobacteria</taxon>
        <taxon>Vibrionales</taxon>
        <taxon>Vibrionaceae</taxon>
        <taxon>Photobacterium</taxon>
    </lineage>
</organism>
<dbReference type="Gene3D" id="2.30.40.10">
    <property type="entry name" value="Urease, subunit C, domain 1"/>
    <property type="match status" value="1"/>
</dbReference>
<dbReference type="eggNOG" id="COG1574">
    <property type="taxonomic scope" value="Bacteria"/>
</dbReference>
<name>A0A090R9C9_9GAMM</name>
<evidence type="ECO:0000313" key="2">
    <source>
        <dbReference type="Proteomes" id="UP000029227"/>
    </source>
</evidence>
<dbReference type="Proteomes" id="UP000029227">
    <property type="component" value="Unassembled WGS sequence"/>
</dbReference>
<comment type="caution">
    <text evidence="1">The sequence shown here is derived from an EMBL/GenBank/DDBJ whole genome shotgun (WGS) entry which is preliminary data.</text>
</comment>
<dbReference type="EMBL" id="BBMN01000003">
    <property type="protein sequence ID" value="GAL04217.1"/>
    <property type="molecule type" value="Genomic_DNA"/>
</dbReference>
<sequence length="138" mass="14633">MLVAGLCVEPVFARSSVDTLISGGIVYNMPPDTVIGISDGKISYLGEGKGAKALLTDTTTHIDAKGASIYPGFIDLHTHLFDTIGFDNVSCELNIQTSERTEDACQLRAEELQPGEWLVGFAEGLLTADLGISHLAHG</sequence>
<reference evidence="1 2" key="1">
    <citation type="journal article" date="2014" name="Genome Announc.">
        <title>Draft Genome Sequences of Two Vibrionaceae Species, Vibrio ponticus C121 and Photobacterium aphoticum C119, Isolated as Coral Reef Microbiota.</title>
        <authorList>
            <person name="Al-saari N."/>
            <person name="Meirelles P.M."/>
            <person name="Mino S."/>
            <person name="Suda W."/>
            <person name="Oshima K."/>
            <person name="Hattori M."/>
            <person name="Ohkuma M."/>
            <person name="Thompson F.L."/>
            <person name="Gomez-Gil B."/>
            <person name="Sawabe T."/>
            <person name="Sawabe T."/>
        </authorList>
    </citation>
    <scope>NUCLEOTIDE SEQUENCE [LARGE SCALE GENOMIC DNA]</scope>
    <source>
        <strain evidence="1 2">JCM 19237</strain>
    </source>
</reference>
<evidence type="ECO:0000313" key="1">
    <source>
        <dbReference type="EMBL" id="GAL04217.1"/>
    </source>
</evidence>
<dbReference type="SUPFAM" id="SSF51338">
    <property type="entry name" value="Composite domain of metallo-dependent hydrolases"/>
    <property type="match status" value="1"/>
</dbReference>
<dbReference type="Gene3D" id="3.20.20.140">
    <property type="entry name" value="Metal-dependent hydrolases"/>
    <property type="match status" value="1"/>
</dbReference>
<dbReference type="Gene3D" id="3.10.310.70">
    <property type="match status" value="1"/>
</dbReference>